<dbReference type="PANTHER" id="PTHR33710:SF71">
    <property type="entry name" value="ENDONUCLEASE_EXONUCLEASE_PHOSPHATASE DOMAIN-CONTAINING PROTEIN"/>
    <property type="match status" value="1"/>
</dbReference>
<reference evidence="1 2" key="1">
    <citation type="journal article" date="2018" name="PLoS Genet.">
        <title>Population sequencing reveals clonal diversity and ancestral inbreeding in the grapevine cultivar Chardonnay.</title>
        <authorList>
            <person name="Roach M.J."/>
            <person name="Johnson D.L."/>
            <person name="Bohlmann J."/>
            <person name="van Vuuren H.J."/>
            <person name="Jones S.J."/>
            <person name="Pretorius I.S."/>
            <person name="Schmidt S.A."/>
            <person name="Borneman A.R."/>
        </authorList>
    </citation>
    <scope>NUCLEOTIDE SEQUENCE [LARGE SCALE GENOMIC DNA]</scope>
    <source>
        <strain evidence="2">cv. Chardonnay</strain>
        <tissue evidence="1">Leaf</tissue>
    </source>
</reference>
<proteinExistence type="predicted"/>
<dbReference type="AlphaFoldDB" id="A0A438BZV2"/>
<evidence type="ECO:0008006" key="3">
    <source>
        <dbReference type="Google" id="ProtNLM"/>
    </source>
</evidence>
<dbReference type="Gene3D" id="3.60.10.10">
    <property type="entry name" value="Endonuclease/exonuclease/phosphatase"/>
    <property type="match status" value="1"/>
</dbReference>
<dbReference type="PANTHER" id="PTHR33710">
    <property type="entry name" value="BNAC02G09200D PROTEIN"/>
    <property type="match status" value="1"/>
</dbReference>
<sequence length="239" mass="27864">MRRFSEIIEDLELRDFPLQGGSFTWRGGLNNQTQSRLDRFIVLEDWECYFSGAIQSLLPRIVSDHCPILLDCGGTRKGLPLLEVFGNVNARKESALKQMMFWDSIEGDRVLNTEEQNSRKRALEEYEKWVLMEETSWRQKSRELWLRKGDKNTGYFHKMANAHKRVNSMVKIKINGTWVSEDSDIKEGVVQAFHSLLSKTAEWRPRCNGLQVGVLERETTTMLEAHFSEEEIWCSIESQ</sequence>
<dbReference type="SUPFAM" id="SSF56219">
    <property type="entry name" value="DNase I-like"/>
    <property type="match status" value="1"/>
</dbReference>
<organism evidence="1 2">
    <name type="scientific">Vitis vinifera</name>
    <name type="common">Grape</name>
    <dbReference type="NCBI Taxonomy" id="29760"/>
    <lineage>
        <taxon>Eukaryota</taxon>
        <taxon>Viridiplantae</taxon>
        <taxon>Streptophyta</taxon>
        <taxon>Embryophyta</taxon>
        <taxon>Tracheophyta</taxon>
        <taxon>Spermatophyta</taxon>
        <taxon>Magnoliopsida</taxon>
        <taxon>eudicotyledons</taxon>
        <taxon>Gunneridae</taxon>
        <taxon>Pentapetalae</taxon>
        <taxon>rosids</taxon>
        <taxon>Vitales</taxon>
        <taxon>Vitaceae</taxon>
        <taxon>Viteae</taxon>
        <taxon>Vitis</taxon>
    </lineage>
</organism>
<dbReference type="Proteomes" id="UP000288805">
    <property type="component" value="Unassembled WGS sequence"/>
</dbReference>
<name>A0A438BZV2_VITVI</name>
<dbReference type="EMBL" id="QGNW01002588">
    <property type="protein sequence ID" value="RVW16465.1"/>
    <property type="molecule type" value="Genomic_DNA"/>
</dbReference>
<gene>
    <name evidence="1" type="ORF">CK203_069379</name>
</gene>
<protein>
    <recommendedName>
        <fullName evidence="3">Endonuclease/exonuclease/phosphatase domain-containing protein</fullName>
    </recommendedName>
</protein>
<dbReference type="InterPro" id="IPR036691">
    <property type="entry name" value="Endo/exonu/phosph_ase_sf"/>
</dbReference>
<evidence type="ECO:0000313" key="2">
    <source>
        <dbReference type="Proteomes" id="UP000288805"/>
    </source>
</evidence>
<accession>A0A438BZV2</accession>
<evidence type="ECO:0000313" key="1">
    <source>
        <dbReference type="EMBL" id="RVW16465.1"/>
    </source>
</evidence>
<comment type="caution">
    <text evidence="1">The sequence shown here is derived from an EMBL/GenBank/DDBJ whole genome shotgun (WGS) entry which is preliminary data.</text>
</comment>